<reference evidence="1" key="1">
    <citation type="submission" date="2023-04" db="EMBL/GenBank/DDBJ databases">
        <title>A chromosome-level genome assembly of the parasitoid wasp Eretmocerus hayati.</title>
        <authorList>
            <person name="Zhong Y."/>
            <person name="Liu S."/>
            <person name="Liu Y."/>
        </authorList>
    </citation>
    <scope>NUCLEOTIDE SEQUENCE</scope>
    <source>
        <strain evidence="1">ZJU_SS_LIU_2023</strain>
    </source>
</reference>
<proteinExistence type="predicted"/>
<evidence type="ECO:0000313" key="2">
    <source>
        <dbReference type="Proteomes" id="UP001239111"/>
    </source>
</evidence>
<dbReference type="Proteomes" id="UP001239111">
    <property type="component" value="Chromosome 4"/>
</dbReference>
<organism evidence="1 2">
    <name type="scientific">Eretmocerus hayati</name>
    <dbReference type="NCBI Taxonomy" id="131215"/>
    <lineage>
        <taxon>Eukaryota</taxon>
        <taxon>Metazoa</taxon>
        <taxon>Ecdysozoa</taxon>
        <taxon>Arthropoda</taxon>
        <taxon>Hexapoda</taxon>
        <taxon>Insecta</taxon>
        <taxon>Pterygota</taxon>
        <taxon>Neoptera</taxon>
        <taxon>Endopterygota</taxon>
        <taxon>Hymenoptera</taxon>
        <taxon>Apocrita</taxon>
        <taxon>Proctotrupomorpha</taxon>
        <taxon>Chalcidoidea</taxon>
        <taxon>Aphelinidae</taxon>
        <taxon>Aphelininae</taxon>
        <taxon>Eretmocerus</taxon>
    </lineage>
</organism>
<comment type="caution">
    <text evidence="1">The sequence shown here is derived from an EMBL/GenBank/DDBJ whole genome shotgun (WGS) entry which is preliminary data.</text>
</comment>
<gene>
    <name evidence="1" type="ORF">QAD02_005938</name>
</gene>
<dbReference type="EMBL" id="CM056744">
    <property type="protein sequence ID" value="KAJ8664276.1"/>
    <property type="molecule type" value="Genomic_DNA"/>
</dbReference>
<name>A0ACC2N0A9_9HYME</name>
<protein>
    <submittedName>
        <fullName evidence="1">Uncharacterized protein</fullName>
    </submittedName>
</protein>
<sequence length="444" mass="50874">MPKIKFIIVSLAILCPLVVCHTQETARPAEVLKSGSNNTVETEVETRSLSTSSEIIKTSKTLFQYGLGVENTNIHYVECDPPNQTFSECRLLMGSSTFENKTEWASCGFRMKINTLSPRKATYMRIYRFGKSKMLILWIEYGGPPVLVTHVDSKTVNVNAYVRFAVVDRPTCRTEQFSTRGSSRTLNRFIMQNTIKVHLSDHLFDIIYAYDNGLLARERFNSMGERLTGPVSVTDPKIGPNLIRPITISDPPNFDRISRCFQVWPQERLKIGPGWDLSDHVPEMNITALVGWSTANGYVGYCERAELGRHKKPKHEADWACEQLRPNSNSMVKSIWLWFDYKPRTAMIYNMPEGGFLTITSKELPRDDYESNQTFWLIKFSSDGKAYKPIEFLNLDCKYSSMLLGHFFRDEKTGDFCFALLPDKKMSDFVVKCYPEEILSQDRA</sequence>
<accession>A0ACC2N0A9</accession>
<keyword evidence="2" id="KW-1185">Reference proteome</keyword>
<evidence type="ECO:0000313" key="1">
    <source>
        <dbReference type="EMBL" id="KAJ8664276.1"/>
    </source>
</evidence>